<organism evidence="1 2">
    <name type="scientific">Leucobacter massiliensis</name>
    <dbReference type="NCBI Taxonomy" id="1686285"/>
    <lineage>
        <taxon>Bacteria</taxon>
        <taxon>Bacillati</taxon>
        <taxon>Actinomycetota</taxon>
        <taxon>Actinomycetes</taxon>
        <taxon>Micrococcales</taxon>
        <taxon>Microbacteriaceae</taxon>
        <taxon>Leucobacter</taxon>
    </lineage>
</organism>
<comment type="caution">
    <text evidence="1">The sequence shown here is derived from an EMBL/GenBank/DDBJ whole genome shotgun (WGS) entry which is preliminary data.</text>
</comment>
<keyword evidence="2" id="KW-1185">Reference proteome</keyword>
<dbReference type="RefSeq" id="WP_105804278.1">
    <property type="nucleotide sequence ID" value="NZ_MWZD01000013.1"/>
</dbReference>
<dbReference type="InterPro" id="IPR053977">
    <property type="entry name" value="Rv2466c-like"/>
</dbReference>
<name>A0A2S9QQV4_9MICO</name>
<dbReference type="AlphaFoldDB" id="A0A2S9QQV4"/>
<proteinExistence type="predicted"/>
<accession>A0A2S9QQV4</accession>
<dbReference type="EMBL" id="MWZD01000013">
    <property type="protein sequence ID" value="PRI11965.1"/>
    <property type="molecule type" value="Genomic_DNA"/>
</dbReference>
<dbReference type="OrthoDB" id="4125991at2"/>
<protein>
    <submittedName>
        <fullName evidence="1">Disulfide bond formation protein DsbA</fullName>
    </submittedName>
</protein>
<dbReference type="CDD" id="cd02972">
    <property type="entry name" value="DsbA_family"/>
    <property type="match status" value="1"/>
</dbReference>
<dbReference type="SUPFAM" id="SSF52833">
    <property type="entry name" value="Thioredoxin-like"/>
    <property type="match status" value="1"/>
</dbReference>
<dbReference type="Gene3D" id="3.40.30.10">
    <property type="entry name" value="Glutaredoxin"/>
    <property type="match status" value="1"/>
</dbReference>
<evidence type="ECO:0000313" key="1">
    <source>
        <dbReference type="EMBL" id="PRI11965.1"/>
    </source>
</evidence>
<evidence type="ECO:0000313" key="2">
    <source>
        <dbReference type="Proteomes" id="UP000238650"/>
    </source>
</evidence>
<dbReference type="InterPro" id="IPR036249">
    <property type="entry name" value="Thioredoxin-like_sf"/>
</dbReference>
<gene>
    <name evidence="1" type="ORF">B4915_02515</name>
</gene>
<dbReference type="Proteomes" id="UP000238650">
    <property type="component" value="Unassembled WGS sequence"/>
</dbReference>
<reference evidence="1 2" key="1">
    <citation type="journal article" date="2017" name="New Microbes New Infect">
        <title>Genome sequence of 'Leucobacter massiliensis' sp. nov. isolated from human pharynx after travel to the 2014 Hajj.</title>
        <authorList>
            <person name="Leangapichart T."/>
            <person name="Gautret P."/>
            <person name="Nguyen T.T."/>
            <person name="Armstrong N."/>
            <person name="Rolain J.M."/>
        </authorList>
    </citation>
    <scope>NUCLEOTIDE SEQUENCE [LARGE SCALE GENOMIC DNA]</scope>
    <source>
        <strain evidence="1 2">122RC15</strain>
    </source>
</reference>
<dbReference type="Pfam" id="PF22234">
    <property type="entry name" value="Rv2466c-like"/>
    <property type="match status" value="1"/>
</dbReference>
<sequence>MSQESAPQSPSVEFYFDPICPWCWMTSRWAAEVSAVRGFEIDWRPISLAILNEGQDHGAYGEAHFQGKRMGRVAIAVRDAHGGAKVGELYTALGERIHPGGRSDTDGIIAEALAEIGLPAELAAAADAEEHDDALRANTDHAMEIAGPDVGVPIISIDGVSFFGPVVTPAPTGEQALRLWDGIAAAASVPGFYELKRGRTRGPQF</sequence>